<dbReference type="PANTHER" id="PTHR38101">
    <property type="entry name" value="UPF0307 PROTEIN YJGA"/>
    <property type="match status" value="1"/>
</dbReference>
<comment type="caution">
    <text evidence="5">The sequence shown here is derived from an EMBL/GenBank/DDBJ whole genome shotgun (WGS) entry which is preliminary data.</text>
</comment>
<dbReference type="CDD" id="cd16331">
    <property type="entry name" value="YjgA-like"/>
    <property type="match status" value="1"/>
</dbReference>
<evidence type="ECO:0008006" key="6">
    <source>
        <dbReference type="Google" id="ProtNLM"/>
    </source>
</evidence>
<feature type="non-terminal residue" evidence="5">
    <location>
        <position position="1"/>
    </location>
</feature>
<dbReference type="AlphaFoldDB" id="A0A0F9K1V1"/>
<name>A0A0F9K1V1_9ZZZZ</name>
<dbReference type="EMBL" id="LAZR01014756">
    <property type="protein sequence ID" value="KKM16083.1"/>
    <property type="molecule type" value="Genomic_DNA"/>
</dbReference>
<protein>
    <recommendedName>
        <fullName evidence="6">DUF615 domain-containing protein</fullName>
    </recommendedName>
</protein>
<dbReference type="GO" id="GO:0042254">
    <property type="term" value="P:ribosome biogenesis"/>
    <property type="evidence" value="ECO:0007669"/>
    <property type="project" value="UniProtKB-KW"/>
</dbReference>
<evidence type="ECO:0000256" key="1">
    <source>
        <dbReference type="ARBA" id="ARBA00022490"/>
    </source>
</evidence>
<dbReference type="InterPro" id="IPR023153">
    <property type="entry name" value="DarP_sf"/>
</dbReference>
<dbReference type="HAMAP" id="MF_00765">
    <property type="entry name" value="DarP"/>
    <property type="match status" value="1"/>
</dbReference>
<evidence type="ECO:0000313" key="5">
    <source>
        <dbReference type="EMBL" id="KKM16083.1"/>
    </source>
</evidence>
<evidence type="ECO:0000256" key="3">
    <source>
        <dbReference type="ARBA" id="ARBA00022730"/>
    </source>
</evidence>
<gene>
    <name evidence="5" type="ORF">LCGC14_1689430</name>
</gene>
<dbReference type="InterPro" id="IPR006839">
    <property type="entry name" value="DarP"/>
</dbReference>
<dbReference type="SUPFAM" id="SSF158710">
    <property type="entry name" value="PSPTO4464-like"/>
    <property type="match status" value="1"/>
</dbReference>
<organism evidence="5">
    <name type="scientific">marine sediment metagenome</name>
    <dbReference type="NCBI Taxonomy" id="412755"/>
    <lineage>
        <taxon>unclassified sequences</taxon>
        <taxon>metagenomes</taxon>
        <taxon>ecological metagenomes</taxon>
    </lineage>
</organism>
<reference evidence="5" key="1">
    <citation type="journal article" date="2015" name="Nature">
        <title>Complex archaea that bridge the gap between prokaryotes and eukaryotes.</title>
        <authorList>
            <person name="Spang A."/>
            <person name="Saw J.H."/>
            <person name="Jorgensen S.L."/>
            <person name="Zaremba-Niedzwiedzka K."/>
            <person name="Martijn J."/>
            <person name="Lind A.E."/>
            <person name="van Eijk R."/>
            <person name="Schleper C."/>
            <person name="Guy L."/>
            <person name="Ettema T.J."/>
        </authorList>
    </citation>
    <scope>NUCLEOTIDE SEQUENCE</scope>
</reference>
<dbReference type="GO" id="GO:0019843">
    <property type="term" value="F:rRNA binding"/>
    <property type="evidence" value="ECO:0007669"/>
    <property type="project" value="UniProtKB-KW"/>
</dbReference>
<keyword evidence="3" id="KW-0699">rRNA-binding</keyword>
<accession>A0A0F9K1V1</accession>
<keyword evidence="2" id="KW-0690">Ribosome biogenesis</keyword>
<dbReference type="Gene3D" id="1.10.60.30">
    <property type="entry name" value="PSPTO4464-like domains"/>
    <property type="match status" value="2"/>
</dbReference>
<evidence type="ECO:0000256" key="2">
    <source>
        <dbReference type="ARBA" id="ARBA00022517"/>
    </source>
</evidence>
<dbReference type="PIRSF" id="PIRSF016183">
    <property type="entry name" value="UCP016183"/>
    <property type="match status" value="1"/>
</dbReference>
<dbReference type="NCBIfam" id="NF003593">
    <property type="entry name" value="PRK05255.1-1"/>
    <property type="match status" value="1"/>
</dbReference>
<proteinExistence type="inferred from homology"/>
<dbReference type="PANTHER" id="PTHR38101:SF1">
    <property type="entry name" value="UPF0307 PROTEIN YJGA"/>
    <property type="match status" value="1"/>
</dbReference>
<dbReference type="GO" id="GO:0005829">
    <property type="term" value="C:cytosol"/>
    <property type="evidence" value="ECO:0007669"/>
    <property type="project" value="TreeGrafter"/>
</dbReference>
<dbReference type="Pfam" id="PF04751">
    <property type="entry name" value="DarP"/>
    <property type="match status" value="1"/>
</dbReference>
<keyword evidence="4" id="KW-0694">RNA-binding</keyword>
<evidence type="ECO:0000256" key="4">
    <source>
        <dbReference type="ARBA" id="ARBA00022884"/>
    </source>
</evidence>
<keyword evidence="1" id="KW-0963">Cytoplasm</keyword>
<sequence length="197" mass="23338">SWPRDHFLRLNLFGRKPINLEGTMIDSNEDDIPQYSGPSKSQLKRDMHALQNIGKRMTELSNEQLDTLTISDTLRNAIEESRRIRQNEAKRRHLQYIGKIIRQEDDPEAVQRAIDAFDSGSEEHTRRHHLAERWRDRMISDGDSVTGEFFNYCPDADIQHLRNLVRNARRDVEKQKNTGQIRKLFRYLRERIDEIEA</sequence>